<evidence type="ECO:0000313" key="9">
    <source>
        <dbReference type="Proteomes" id="UP000201838"/>
    </source>
</evidence>
<evidence type="ECO:0000256" key="4">
    <source>
        <dbReference type="ARBA" id="ARBA00022946"/>
    </source>
</evidence>
<comment type="subcellular location">
    <subcellularLocation>
        <location evidence="1">Membrane</location>
    </subcellularLocation>
</comment>
<evidence type="ECO:0000256" key="7">
    <source>
        <dbReference type="SAM" id="MobiDB-lite"/>
    </source>
</evidence>
<accession>A0A238J178</accession>
<dbReference type="GO" id="GO:0022900">
    <property type="term" value="P:electron transport chain"/>
    <property type="evidence" value="ECO:0007669"/>
    <property type="project" value="InterPro"/>
</dbReference>
<evidence type="ECO:0008006" key="10">
    <source>
        <dbReference type="Google" id="ProtNLM"/>
    </source>
</evidence>
<dbReference type="Proteomes" id="UP000201838">
    <property type="component" value="Unassembled WGS sequence"/>
</dbReference>
<protein>
    <recommendedName>
        <fullName evidence="10">NADH dehydrogenase</fullName>
    </recommendedName>
</protein>
<gene>
    <name evidence="8" type="ORF">BOA8489_02189</name>
</gene>
<evidence type="ECO:0000256" key="3">
    <source>
        <dbReference type="ARBA" id="ARBA00022660"/>
    </source>
</evidence>
<reference evidence="8 9" key="1">
    <citation type="submission" date="2017-05" db="EMBL/GenBank/DDBJ databases">
        <authorList>
            <person name="Song R."/>
            <person name="Chenine A.L."/>
            <person name="Ruprecht R.M."/>
        </authorList>
    </citation>
    <scope>NUCLEOTIDE SEQUENCE [LARGE SCALE GENOMIC DNA]</scope>
    <source>
        <strain evidence="8 9">CECT 8489</strain>
    </source>
</reference>
<evidence type="ECO:0000256" key="6">
    <source>
        <dbReference type="ARBA" id="ARBA00023136"/>
    </source>
</evidence>
<dbReference type="Gene3D" id="3.30.160.190">
    <property type="entry name" value="atu1810 like domain"/>
    <property type="match status" value="1"/>
</dbReference>
<keyword evidence="9" id="KW-1185">Reference proteome</keyword>
<dbReference type="EMBL" id="FXXQ01000007">
    <property type="protein sequence ID" value="SMX24073.1"/>
    <property type="molecule type" value="Genomic_DNA"/>
</dbReference>
<feature type="region of interest" description="Disordered" evidence="7">
    <location>
        <begin position="79"/>
        <end position="103"/>
    </location>
</feature>
<keyword evidence="2" id="KW-0813">Transport</keyword>
<proteinExistence type="predicted"/>
<evidence type="ECO:0000313" key="8">
    <source>
        <dbReference type="EMBL" id="SMX24073.1"/>
    </source>
</evidence>
<evidence type="ECO:0000256" key="5">
    <source>
        <dbReference type="ARBA" id="ARBA00022982"/>
    </source>
</evidence>
<name>A0A238J178_9RHOB</name>
<dbReference type="RefSeq" id="WP_093974044.1">
    <property type="nucleotide sequence ID" value="NZ_FXXQ01000007.1"/>
</dbReference>
<dbReference type="OrthoDB" id="9799572at2"/>
<keyword evidence="4" id="KW-0809">Transit peptide</keyword>
<sequence>MTARIFKPAKSAMSSGQAKTREWVLEYVNDTAREVDPLMGWTSSNDTQSQIRMRFATKEAALEYAKDNGIGAVVVEPKPRKPNIRAGGYGENFATNRRGAWTH</sequence>
<dbReference type="GO" id="GO:0016020">
    <property type="term" value="C:membrane"/>
    <property type="evidence" value="ECO:0007669"/>
    <property type="project" value="UniProtKB-SubCell"/>
</dbReference>
<dbReference type="PANTHER" id="PTHR12219">
    <property type="entry name" value="NADH-UBIQUINONE OXIDOREDUCTASE"/>
    <property type="match status" value="1"/>
</dbReference>
<keyword evidence="5" id="KW-0249">Electron transport</keyword>
<organism evidence="8 9">
    <name type="scientific">Boseongicola aestuarii</name>
    <dbReference type="NCBI Taxonomy" id="1470561"/>
    <lineage>
        <taxon>Bacteria</taxon>
        <taxon>Pseudomonadati</taxon>
        <taxon>Pseudomonadota</taxon>
        <taxon>Alphaproteobacteria</taxon>
        <taxon>Rhodobacterales</taxon>
        <taxon>Paracoccaceae</taxon>
        <taxon>Boseongicola</taxon>
    </lineage>
</organism>
<evidence type="ECO:0000256" key="2">
    <source>
        <dbReference type="ARBA" id="ARBA00022448"/>
    </source>
</evidence>
<keyword evidence="6" id="KW-0472">Membrane</keyword>
<keyword evidence="3" id="KW-0679">Respiratory chain</keyword>
<dbReference type="InterPro" id="IPR038532">
    <property type="entry name" value="NDUFS4-like_sf"/>
</dbReference>
<evidence type="ECO:0000256" key="1">
    <source>
        <dbReference type="ARBA" id="ARBA00004370"/>
    </source>
</evidence>
<dbReference type="AlphaFoldDB" id="A0A238J178"/>
<dbReference type="PANTHER" id="PTHR12219:SF8">
    <property type="entry name" value="NADH DEHYDROGENASE [UBIQUINONE] IRON-SULFUR PROTEIN 4, MITOCHONDRIAL"/>
    <property type="match status" value="1"/>
</dbReference>
<dbReference type="Pfam" id="PF04800">
    <property type="entry name" value="NDUS4"/>
    <property type="match status" value="1"/>
</dbReference>
<dbReference type="InterPro" id="IPR006885">
    <property type="entry name" value="NADH_UbQ_FeS_4_mit-like"/>
</dbReference>